<evidence type="ECO:0000313" key="2">
    <source>
        <dbReference type="Proteomes" id="UP001153331"/>
    </source>
</evidence>
<sequence>MELNLPFSDPEPAVEEVEEPSVLEYAREQGICIDYTTELPQLVDIYLSLRETFDQDLQDPFSDDRANAAAATNTLLKQRLALPRDAAVFLRSTLTAPELPIDYPWGTQDHRRTRDLKQELPVLRTDAELDMLGFGTRVDPDFNDIGRGISSEKVNEENDEGFSWPAEYFAYPAQCDAMVKNERLAVTMDAMMILQSVMQDTFTAEDEKEVMVDALASRRDLVPRYLTPPLLPLSPPSTPYIPSSPANRLPLIPESSGSVVAEAKALERQIMAKDSLLRFNSGSSDSMLLDVADIDALFEADEAAKSSPEHIPTVLKRKVEDLKVEGPLTPPLFSDSPMKKLKSVSFSKMIQVGSNIEPWSEEHRPGTADSQATLDDLAREIEPVATEAKRKVENEKLTGADTISRVDVPVMDFTLPVAPWDQFSKRKDSKRRADITELDAQMRFLQRVKREDLKSATAWRGVSDLDLNWGWFASPNSTTIKLHEKLHGEAEFNKIQAELKTGNIATSSKEVWKRDGLRILDEDEDDEEEEVEPGGFEERSDIDALIRKRKLELEDQEEHSETQHKRKEVEAAQSGSDLRHRERDGVSYMQRASIDSHNPHNARHTSTSSHPKQSEVLVPGRKPVTEQKEAPTELMFGGFSASTALHKFMETQGKAIKDTSHDPQATNSGAPAVRSSGGNQLSAEPAYLVQQRPEHPVGHPTRVTQVPAPPFDLPASSFVVSTTLLQRRQLVKEVERLHPKADLIYRDYALPHSAFTEADIILSPSTGVLLTTLQQIKQRPLPGQTARSLVKERMAVLQERYERLLVLISEGLREENGYSRPEDARDKETLRDLEVFATQLKGDTVVKYVPGGEQALAKAVVEGAEAYGLPHGGKDIHDIKLLPIETTWEVFLRRAGLNPFAAQVIIASLKVPTIMACPVLSSPTTTYTPQKIIEATGLSTFLLMEREDRAKQFQAVMGGRRILDRVSALLEQRWLSAAHGFRM</sequence>
<dbReference type="EMBL" id="JAPHNI010000947">
    <property type="protein sequence ID" value="KAJ8107354.1"/>
    <property type="molecule type" value="Genomic_DNA"/>
</dbReference>
<comment type="caution">
    <text evidence="1">The sequence shown here is derived from an EMBL/GenBank/DDBJ whole genome shotgun (WGS) entry which is preliminary data.</text>
</comment>
<protein>
    <submittedName>
        <fullName evidence="1">Uncharacterized protein</fullName>
    </submittedName>
</protein>
<keyword evidence="2" id="KW-1185">Reference proteome</keyword>
<accession>A0ACC2HX51</accession>
<dbReference type="Proteomes" id="UP001153331">
    <property type="component" value="Unassembled WGS sequence"/>
</dbReference>
<organism evidence="1 2">
    <name type="scientific">Boeremia exigua</name>
    <dbReference type="NCBI Taxonomy" id="749465"/>
    <lineage>
        <taxon>Eukaryota</taxon>
        <taxon>Fungi</taxon>
        <taxon>Dikarya</taxon>
        <taxon>Ascomycota</taxon>
        <taxon>Pezizomycotina</taxon>
        <taxon>Dothideomycetes</taxon>
        <taxon>Pleosporomycetidae</taxon>
        <taxon>Pleosporales</taxon>
        <taxon>Pleosporineae</taxon>
        <taxon>Didymellaceae</taxon>
        <taxon>Boeremia</taxon>
    </lineage>
</organism>
<name>A0ACC2HX51_9PLEO</name>
<evidence type="ECO:0000313" key="1">
    <source>
        <dbReference type="EMBL" id="KAJ8107354.1"/>
    </source>
</evidence>
<reference evidence="1" key="1">
    <citation type="submission" date="2022-11" db="EMBL/GenBank/DDBJ databases">
        <title>Genome Sequence of Boeremia exigua.</title>
        <authorList>
            <person name="Buettner E."/>
        </authorList>
    </citation>
    <scope>NUCLEOTIDE SEQUENCE</scope>
    <source>
        <strain evidence="1">CU02</strain>
    </source>
</reference>
<gene>
    <name evidence="1" type="ORF">OPT61_g8926</name>
</gene>
<proteinExistence type="predicted"/>